<proteinExistence type="predicted"/>
<organism evidence="3 4">
    <name type="scientific">Roseospira visakhapatnamensis</name>
    <dbReference type="NCBI Taxonomy" id="390880"/>
    <lineage>
        <taxon>Bacteria</taxon>
        <taxon>Pseudomonadati</taxon>
        <taxon>Pseudomonadota</taxon>
        <taxon>Alphaproteobacteria</taxon>
        <taxon>Rhodospirillales</taxon>
        <taxon>Rhodospirillaceae</taxon>
        <taxon>Roseospira</taxon>
    </lineage>
</organism>
<evidence type="ECO:0000259" key="1">
    <source>
        <dbReference type="Pfam" id="PF13362"/>
    </source>
</evidence>
<accession>A0A7W6RG37</accession>
<reference evidence="3 4" key="1">
    <citation type="submission" date="2020-08" db="EMBL/GenBank/DDBJ databases">
        <title>Genome sequencing of Purple Non-Sulfur Bacteria from various extreme environments.</title>
        <authorList>
            <person name="Mayer M."/>
        </authorList>
    </citation>
    <scope>NUCLEOTIDE SEQUENCE [LARGE SCALE GENOMIC DNA]</scope>
    <source>
        <strain evidence="3 4">JA131</strain>
    </source>
</reference>
<dbReference type="Proteomes" id="UP000554286">
    <property type="component" value="Unassembled WGS sequence"/>
</dbReference>
<dbReference type="InterPro" id="IPR055570">
    <property type="entry name" value="DUF7146"/>
</dbReference>
<dbReference type="Pfam" id="PF23639">
    <property type="entry name" value="DUF7146"/>
    <property type="match status" value="1"/>
</dbReference>
<evidence type="ECO:0000313" key="3">
    <source>
        <dbReference type="EMBL" id="MBB4267926.1"/>
    </source>
</evidence>
<feature type="domain" description="Toprim" evidence="1">
    <location>
        <begin position="220"/>
        <end position="309"/>
    </location>
</feature>
<feature type="domain" description="DUF7146" evidence="2">
    <location>
        <begin position="107"/>
        <end position="213"/>
    </location>
</feature>
<evidence type="ECO:0008006" key="5">
    <source>
        <dbReference type="Google" id="ProtNLM"/>
    </source>
</evidence>
<evidence type="ECO:0000259" key="2">
    <source>
        <dbReference type="Pfam" id="PF23639"/>
    </source>
</evidence>
<dbReference type="RefSeq" id="WP_184048170.1">
    <property type="nucleotide sequence ID" value="NZ_JACIGK010000038.1"/>
</dbReference>
<sequence length="331" mass="35191">MKADEIARALAERAEAVCRAYLPAGRRQGAYWHVGNVHGHPGQSLYVRLTGPQAGHWTDAATSEYGDLLDLIAANRGLDFWGAVEEAHIFLRQPWPAPSPTPHEGSDTRAAARRLFAASKPMAGTLAERYLAGRGIVLPRPEPALRFHPRAWCRTTPDASPESRPALIAAVTDADGTVTGVQRTFLDPVSVGKASIATPRRALGHLRGNAVRFGASGPALVAGEGIETVLTLRMLLPGLPMVAALSAAHLGAFEPLSTLTRLYVAIEPDPAGESAFARLADRAGARGIAVRPLLSRHADLNADLLALGPDVTAAQVRRQLDPADRDRTRAA</sequence>
<dbReference type="EMBL" id="JACIGK010000038">
    <property type="protein sequence ID" value="MBB4267926.1"/>
    <property type="molecule type" value="Genomic_DNA"/>
</dbReference>
<evidence type="ECO:0000313" key="4">
    <source>
        <dbReference type="Proteomes" id="UP000554286"/>
    </source>
</evidence>
<gene>
    <name evidence="3" type="ORF">GGD89_003578</name>
</gene>
<dbReference type="InterPro" id="IPR006171">
    <property type="entry name" value="TOPRIM_dom"/>
</dbReference>
<protein>
    <recommendedName>
        <fullName evidence="5">Toprim domain-containing protein</fullName>
    </recommendedName>
</protein>
<comment type="caution">
    <text evidence="3">The sequence shown here is derived from an EMBL/GenBank/DDBJ whole genome shotgun (WGS) entry which is preliminary data.</text>
</comment>
<keyword evidence="4" id="KW-1185">Reference proteome</keyword>
<dbReference type="Pfam" id="PF13362">
    <property type="entry name" value="Toprim_3"/>
    <property type="match status" value="1"/>
</dbReference>
<name>A0A7W6RG37_9PROT</name>
<dbReference type="AlphaFoldDB" id="A0A7W6RG37"/>